<keyword evidence="9 13" id="KW-1133">Transmembrane helix</keyword>
<evidence type="ECO:0000256" key="2">
    <source>
        <dbReference type="ARBA" id="ARBA00004651"/>
    </source>
</evidence>
<evidence type="ECO:0000256" key="7">
    <source>
        <dbReference type="ARBA" id="ARBA00022475"/>
    </source>
</evidence>
<feature type="transmembrane region" description="Helical" evidence="13">
    <location>
        <begin position="140"/>
        <end position="161"/>
    </location>
</feature>
<keyword evidence="7" id="KW-1003">Cell membrane</keyword>
<evidence type="ECO:0000256" key="1">
    <source>
        <dbReference type="ARBA" id="ARBA00003408"/>
    </source>
</evidence>
<feature type="transmembrane region" description="Helical" evidence="13">
    <location>
        <begin position="329"/>
        <end position="351"/>
    </location>
</feature>
<proteinExistence type="inferred from homology"/>
<keyword evidence="10" id="KW-0406">Ion transport</keyword>
<keyword evidence="15" id="KW-1185">Reference proteome</keyword>
<feature type="transmembrane region" description="Helical" evidence="13">
    <location>
        <begin position="14"/>
        <end position="38"/>
    </location>
</feature>
<feature type="transmembrane region" description="Helical" evidence="13">
    <location>
        <begin position="396"/>
        <end position="416"/>
    </location>
</feature>
<dbReference type="NCBIfam" id="TIGR00797">
    <property type="entry name" value="matE"/>
    <property type="match status" value="1"/>
</dbReference>
<feature type="transmembrane region" description="Helical" evidence="13">
    <location>
        <begin position="363"/>
        <end position="384"/>
    </location>
</feature>
<evidence type="ECO:0000313" key="14">
    <source>
        <dbReference type="EMBL" id="SEU03276.1"/>
    </source>
</evidence>
<dbReference type="GO" id="GO:0042910">
    <property type="term" value="F:xenobiotic transmembrane transporter activity"/>
    <property type="evidence" value="ECO:0007669"/>
    <property type="project" value="InterPro"/>
</dbReference>
<feature type="transmembrane region" description="Helical" evidence="13">
    <location>
        <begin position="91"/>
        <end position="111"/>
    </location>
</feature>
<dbReference type="InterPro" id="IPR002528">
    <property type="entry name" value="MATE_fam"/>
</dbReference>
<reference evidence="15" key="1">
    <citation type="submission" date="2016-10" db="EMBL/GenBank/DDBJ databases">
        <authorList>
            <person name="Varghese N."/>
            <person name="Submissions S."/>
        </authorList>
    </citation>
    <scope>NUCLEOTIDE SEQUENCE [LARGE SCALE GENOMIC DNA]</scope>
    <source>
        <strain evidence="15">NLAE-zl-G277</strain>
    </source>
</reference>
<name>A0A1I0J0N9_9FIRM</name>
<dbReference type="GO" id="GO:0005886">
    <property type="term" value="C:plasma membrane"/>
    <property type="evidence" value="ECO:0007669"/>
    <property type="project" value="UniProtKB-SubCell"/>
</dbReference>
<sequence length="461" mass="49675">MRQLIGNKKFYQRVLMIAVPIMIQNGITNFVGLLDNIMVGMVGTEQMTGVAIVNQLLFVYNISIFGVISGAGIFGAQFFGGGNHDGVRHTFRFKMIASLILTAAALALLLFQGEGLITMYLHGEGNEAALGLALGQGKKYLAVMLLGLLPFGVEQVYISTLRECAETVIPMKAGIAAVFVNLVLNYILIFGKFGAPALGVVGAAVATVISRYVEASIVIIWTHRHTRRNPFIAGAYRSFYIPAGLVKSIVVKGTPLMINEALWAVGMAAIMQCYSLRGLEAVAGLNISSTIGNVFNVVYLAFGNAVSIIVGQLLGAGKMKEARETDTKLIAFSVAACVCIGAILALLAPLFPEIYNTSGEVKALAASFIRIIAICMPMGAFIHASYFTLRSGGKTVVTFLFDSVFMWLVNIPFAYVLSRYTGLPIVPLYLACQMIDLIKCFIGFVLVKNGIWIQNIVEPKP</sequence>
<comment type="function">
    <text evidence="1">Multidrug efflux pump.</text>
</comment>
<dbReference type="RefSeq" id="WP_092368213.1">
    <property type="nucleotide sequence ID" value="NZ_FOIM01000025.1"/>
</dbReference>
<keyword evidence="6" id="KW-0050">Antiport</keyword>
<evidence type="ECO:0000256" key="10">
    <source>
        <dbReference type="ARBA" id="ARBA00023065"/>
    </source>
</evidence>
<feature type="transmembrane region" description="Helical" evidence="13">
    <location>
        <begin position="197"/>
        <end position="221"/>
    </location>
</feature>
<organism evidence="14 15">
    <name type="scientific">Enterocloster lavalensis</name>
    <dbReference type="NCBI Taxonomy" id="460384"/>
    <lineage>
        <taxon>Bacteria</taxon>
        <taxon>Bacillati</taxon>
        <taxon>Bacillota</taxon>
        <taxon>Clostridia</taxon>
        <taxon>Lachnospirales</taxon>
        <taxon>Lachnospiraceae</taxon>
        <taxon>Enterocloster</taxon>
    </lineage>
</organism>
<feature type="transmembrane region" description="Helical" evidence="13">
    <location>
        <begin position="58"/>
        <end position="79"/>
    </location>
</feature>
<evidence type="ECO:0000256" key="9">
    <source>
        <dbReference type="ARBA" id="ARBA00022989"/>
    </source>
</evidence>
<evidence type="ECO:0000256" key="3">
    <source>
        <dbReference type="ARBA" id="ARBA00010199"/>
    </source>
</evidence>
<dbReference type="GeneID" id="93277544"/>
<accession>A0A1I0J0N9</accession>
<evidence type="ECO:0000256" key="8">
    <source>
        <dbReference type="ARBA" id="ARBA00022692"/>
    </source>
</evidence>
<feature type="transmembrane region" description="Helical" evidence="13">
    <location>
        <begin position="297"/>
        <end position="317"/>
    </location>
</feature>
<dbReference type="PANTHER" id="PTHR43298:SF2">
    <property type="entry name" value="FMN_FAD EXPORTER YEEO-RELATED"/>
    <property type="match status" value="1"/>
</dbReference>
<evidence type="ECO:0000256" key="6">
    <source>
        <dbReference type="ARBA" id="ARBA00022449"/>
    </source>
</evidence>
<evidence type="ECO:0000313" key="15">
    <source>
        <dbReference type="Proteomes" id="UP000198508"/>
    </source>
</evidence>
<dbReference type="InterPro" id="IPR050222">
    <property type="entry name" value="MATE_MdtK"/>
</dbReference>
<feature type="transmembrane region" description="Helical" evidence="13">
    <location>
        <begin position="173"/>
        <end position="191"/>
    </location>
</feature>
<dbReference type="InterPro" id="IPR048279">
    <property type="entry name" value="MdtK-like"/>
</dbReference>
<evidence type="ECO:0000256" key="4">
    <source>
        <dbReference type="ARBA" id="ARBA00020268"/>
    </source>
</evidence>
<gene>
    <name evidence="14" type="ORF">SAMN05216313_12561</name>
</gene>
<dbReference type="EMBL" id="FOIM01000025">
    <property type="protein sequence ID" value="SEU03276.1"/>
    <property type="molecule type" value="Genomic_DNA"/>
</dbReference>
<dbReference type="Pfam" id="PF01554">
    <property type="entry name" value="MatE"/>
    <property type="match status" value="2"/>
</dbReference>
<evidence type="ECO:0000256" key="11">
    <source>
        <dbReference type="ARBA" id="ARBA00023136"/>
    </source>
</evidence>
<dbReference type="STRING" id="460384.SAMN05216313_12561"/>
<dbReference type="Proteomes" id="UP000198508">
    <property type="component" value="Unassembled WGS sequence"/>
</dbReference>
<dbReference type="GO" id="GO:0015297">
    <property type="term" value="F:antiporter activity"/>
    <property type="evidence" value="ECO:0007669"/>
    <property type="project" value="UniProtKB-KW"/>
</dbReference>
<comment type="subcellular location">
    <subcellularLocation>
        <location evidence="2">Cell membrane</location>
        <topology evidence="2">Multi-pass membrane protein</topology>
    </subcellularLocation>
</comment>
<feature type="transmembrane region" description="Helical" evidence="13">
    <location>
        <begin position="428"/>
        <end position="447"/>
    </location>
</feature>
<dbReference type="PANTHER" id="PTHR43298">
    <property type="entry name" value="MULTIDRUG RESISTANCE PROTEIN NORM-RELATED"/>
    <property type="match status" value="1"/>
</dbReference>
<keyword evidence="11 13" id="KW-0472">Membrane</keyword>
<dbReference type="GO" id="GO:0006811">
    <property type="term" value="P:monoatomic ion transport"/>
    <property type="evidence" value="ECO:0007669"/>
    <property type="project" value="UniProtKB-KW"/>
</dbReference>
<keyword evidence="8 13" id="KW-0812">Transmembrane</keyword>
<evidence type="ECO:0000256" key="12">
    <source>
        <dbReference type="ARBA" id="ARBA00031636"/>
    </source>
</evidence>
<dbReference type="AlphaFoldDB" id="A0A1I0J0N9"/>
<dbReference type="PIRSF" id="PIRSF006603">
    <property type="entry name" value="DinF"/>
    <property type="match status" value="1"/>
</dbReference>
<protein>
    <recommendedName>
        <fullName evidence="4">Probable multidrug resistance protein NorM</fullName>
    </recommendedName>
    <alternativeName>
        <fullName evidence="12">Multidrug-efflux transporter</fullName>
    </alternativeName>
</protein>
<evidence type="ECO:0000256" key="5">
    <source>
        <dbReference type="ARBA" id="ARBA00022448"/>
    </source>
</evidence>
<comment type="similarity">
    <text evidence="3">Belongs to the multi antimicrobial extrusion (MATE) (TC 2.A.66.1) family.</text>
</comment>
<evidence type="ECO:0000256" key="13">
    <source>
        <dbReference type="SAM" id="Phobius"/>
    </source>
</evidence>
<keyword evidence="5" id="KW-0813">Transport</keyword>